<feature type="transmembrane region" description="Helical" evidence="2">
    <location>
        <begin position="340"/>
        <end position="361"/>
    </location>
</feature>
<name>A0A2S4VLU8_9BASI</name>
<dbReference type="VEuPathDB" id="FungiDB:PSTT_08537"/>
<accession>A0A2S4VLU8</accession>
<keyword evidence="2" id="KW-0472">Membrane</keyword>
<reference evidence="4" key="2">
    <citation type="journal article" date="2018" name="BMC Genomics">
        <title>Genomic insights into host adaptation between the wheat stripe rust pathogen (Puccinia striiformis f. sp. tritici) and the barley stripe rust pathogen (Puccinia striiformis f. sp. hordei).</title>
        <authorList>
            <person name="Xia C."/>
            <person name="Wang M."/>
            <person name="Yin C."/>
            <person name="Cornejo O.E."/>
            <person name="Hulbert S.H."/>
            <person name="Chen X."/>
        </authorList>
    </citation>
    <scope>NUCLEOTIDE SEQUENCE [LARGE SCALE GENOMIC DNA]</scope>
    <source>
        <strain evidence="4">93TX-2</strain>
    </source>
</reference>
<organism evidence="3 4">
    <name type="scientific">Puccinia striiformis</name>
    <dbReference type="NCBI Taxonomy" id="27350"/>
    <lineage>
        <taxon>Eukaryota</taxon>
        <taxon>Fungi</taxon>
        <taxon>Dikarya</taxon>
        <taxon>Basidiomycota</taxon>
        <taxon>Pucciniomycotina</taxon>
        <taxon>Pucciniomycetes</taxon>
        <taxon>Pucciniales</taxon>
        <taxon>Pucciniaceae</taxon>
        <taxon>Puccinia</taxon>
    </lineage>
</organism>
<keyword evidence="2" id="KW-0812">Transmembrane</keyword>
<feature type="transmembrane region" description="Helical" evidence="2">
    <location>
        <begin position="460"/>
        <end position="484"/>
    </location>
</feature>
<feature type="transmembrane region" description="Helical" evidence="2">
    <location>
        <begin position="122"/>
        <end position="143"/>
    </location>
</feature>
<protein>
    <submittedName>
        <fullName evidence="3">Uncharacterized protein</fullName>
    </submittedName>
</protein>
<evidence type="ECO:0000256" key="1">
    <source>
        <dbReference type="SAM" id="MobiDB-lite"/>
    </source>
</evidence>
<feature type="compositionally biased region" description="Basic and acidic residues" evidence="1">
    <location>
        <begin position="427"/>
        <end position="439"/>
    </location>
</feature>
<evidence type="ECO:0000313" key="3">
    <source>
        <dbReference type="EMBL" id="POW10522.1"/>
    </source>
</evidence>
<feature type="transmembrane region" description="Helical" evidence="2">
    <location>
        <begin position="504"/>
        <end position="524"/>
    </location>
</feature>
<feature type="transmembrane region" description="Helical" evidence="2">
    <location>
        <begin position="209"/>
        <end position="230"/>
    </location>
</feature>
<dbReference type="OrthoDB" id="2504518at2759"/>
<dbReference type="EMBL" id="PKSM01000118">
    <property type="protein sequence ID" value="POW10522.1"/>
    <property type="molecule type" value="Genomic_DNA"/>
</dbReference>
<comment type="caution">
    <text evidence="3">The sequence shown here is derived from an EMBL/GenBank/DDBJ whole genome shotgun (WGS) entry which is preliminary data.</text>
</comment>
<keyword evidence="2" id="KW-1133">Transmembrane helix</keyword>
<gene>
    <name evidence="3" type="ORF">PSHT_08743</name>
</gene>
<reference evidence="4" key="3">
    <citation type="journal article" date="2018" name="Mol. Plant Microbe Interact.">
        <title>Genome sequence resources for the wheat stripe rust pathogen (Puccinia striiformis f. sp. tritici) and the barley stripe rust pathogen (Puccinia striiformis f. sp. hordei).</title>
        <authorList>
            <person name="Xia C."/>
            <person name="Wang M."/>
            <person name="Yin C."/>
            <person name="Cornejo O.E."/>
            <person name="Hulbert S.H."/>
            <person name="Chen X."/>
        </authorList>
    </citation>
    <scope>NUCLEOTIDE SEQUENCE [LARGE SCALE GENOMIC DNA]</scope>
    <source>
        <strain evidence="4">93TX-2</strain>
    </source>
</reference>
<dbReference type="Proteomes" id="UP000238274">
    <property type="component" value="Unassembled WGS sequence"/>
</dbReference>
<dbReference type="AlphaFoldDB" id="A0A2S4VLU8"/>
<keyword evidence="4" id="KW-1185">Reference proteome</keyword>
<evidence type="ECO:0000256" key="2">
    <source>
        <dbReference type="SAM" id="Phobius"/>
    </source>
</evidence>
<sequence>MSRKKDEETHFNLYIFVNYLGVSLLKLGPQGIHTASSRIIDYLFGSSTISTLLPSLPYPHLLVVSYIKSSIKPLSLVLGKEIAMATTIPGWTIRPTEWAVLRDQIAATSKPTLSYSIRASSFILIGLCSISIFVHLCSLWLRLRNRTSSSRRLFDSTILGYHQPDLTLIFPIIFLIHAILNVASLSSLLSDANQLKFKGYTMAIQQFNFSFLMAAGILLTWALVCGLPPLRIGLCGGPRNRWGQPSIPPIHSKIKPSWLHSIAYSSLVVVFLIPLPCIILSMKAIEDINILDSQLLETFNHVLESDAQPAGDVITNALQTIGKLDQTSSFLFTHIRMLSALHLFLTFAILAGCLWVSLEIIRKLVRQAFLKQSFTPSRDDHQADSLTDQNDCYKIHQMAHLTEPKPALIVKSNGNLPAHPSIDQTTHDKDFDLEGDHHQGPQSETQQAESLQNYIKKLKFILILVGTCASGFMVLNFCIMTNSFKYPDDISIGDLLILKLEWSTWLWNGSISPLIGLANCLIMLSKGRATKKLTIW</sequence>
<dbReference type="VEuPathDB" id="FungiDB:PSHT_08743"/>
<feature type="transmembrane region" description="Helical" evidence="2">
    <location>
        <begin position="262"/>
        <end position="285"/>
    </location>
</feature>
<feature type="transmembrane region" description="Helical" evidence="2">
    <location>
        <begin position="168"/>
        <end position="189"/>
    </location>
</feature>
<reference evidence="3 4" key="1">
    <citation type="submission" date="2017-12" db="EMBL/GenBank/DDBJ databases">
        <title>Gene loss provides genomic basis for host adaptation in cereal stripe rust fungi.</title>
        <authorList>
            <person name="Xia C."/>
        </authorList>
    </citation>
    <scope>NUCLEOTIDE SEQUENCE [LARGE SCALE GENOMIC DNA]</scope>
    <source>
        <strain evidence="3 4">93TX-2</strain>
    </source>
</reference>
<feature type="region of interest" description="Disordered" evidence="1">
    <location>
        <begin position="427"/>
        <end position="446"/>
    </location>
</feature>
<proteinExistence type="predicted"/>
<evidence type="ECO:0000313" key="4">
    <source>
        <dbReference type="Proteomes" id="UP000238274"/>
    </source>
</evidence>